<evidence type="ECO:0000313" key="3">
    <source>
        <dbReference type="Proteomes" id="UP000230971"/>
    </source>
</evidence>
<dbReference type="InterPro" id="IPR000084">
    <property type="entry name" value="PE-PGRS_N"/>
</dbReference>
<dbReference type="Pfam" id="PF00934">
    <property type="entry name" value="PE"/>
    <property type="match status" value="1"/>
</dbReference>
<protein>
    <recommendedName>
        <fullName evidence="1">PE domain-containing protein</fullName>
    </recommendedName>
</protein>
<evidence type="ECO:0000259" key="1">
    <source>
        <dbReference type="Pfam" id="PF00934"/>
    </source>
</evidence>
<dbReference type="Proteomes" id="UP000230971">
    <property type="component" value="Unassembled WGS sequence"/>
</dbReference>
<reference evidence="2 3" key="1">
    <citation type="journal article" date="2017" name="Infect. Genet. Evol.">
        <title>The new phylogeny of the genus Mycobacterium: The old and the news.</title>
        <authorList>
            <person name="Tortoli E."/>
            <person name="Fedrizzi T."/>
            <person name="Meehan C.J."/>
            <person name="Trovato A."/>
            <person name="Grottola A."/>
            <person name="Giacobazzi E."/>
            <person name="Serpini G.F."/>
            <person name="Tagliazucchi S."/>
            <person name="Fabio A."/>
            <person name="Bettua C."/>
            <person name="Bertorelli R."/>
            <person name="Frascaro F."/>
            <person name="De Sanctis V."/>
            <person name="Pecorari M."/>
            <person name="Jousson O."/>
            <person name="Segata N."/>
            <person name="Cirillo D.M."/>
        </authorList>
    </citation>
    <scope>NUCLEOTIDE SEQUENCE [LARGE SCALE GENOMIC DNA]</scope>
    <source>
        <strain evidence="2 3">NCTC 12882</strain>
    </source>
</reference>
<dbReference type="EMBL" id="PDKV01000038">
    <property type="protein sequence ID" value="PIB74600.1"/>
    <property type="molecule type" value="Genomic_DNA"/>
</dbReference>
<organism evidence="2 3">
    <name type="scientific">Mycobacterium celatum</name>
    <dbReference type="NCBI Taxonomy" id="28045"/>
    <lineage>
        <taxon>Bacteria</taxon>
        <taxon>Bacillati</taxon>
        <taxon>Actinomycetota</taxon>
        <taxon>Actinomycetes</taxon>
        <taxon>Mycobacteriales</taxon>
        <taxon>Mycobacteriaceae</taxon>
        <taxon>Mycobacterium</taxon>
    </lineage>
</organism>
<name>A0A2G5P934_MYCCE</name>
<proteinExistence type="predicted"/>
<dbReference type="AlphaFoldDB" id="A0A2G5P934"/>
<evidence type="ECO:0000313" key="2">
    <source>
        <dbReference type="EMBL" id="PIB74600.1"/>
    </source>
</evidence>
<dbReference type="Gene3D" id="1.10.287.850">
    <property type="entry name" value="HP0062-like domain"/>
    <property type="match status" value="1"/>
</dbReference>
<comment type="caution">
    <text evidence="2">The sequence shown here is derived from an EMBL/GenBank/DDBJ whole genome shotgun (WGS) entry which is preliminary data.</text>
</comment>
<feature type="domain" description="PE" evidence="1">
    <location>
        <begin position="94"/>
        <end position="178"/>
    </location>
</feature>
<gene>
    <name evidence="2" type="ORF">CQY23_21280</name>
</gene>
<accession>A0A2G5P934</accession>
<sequence>MLRTNPVAARGQVLDHTFPRRLDWRFGPIGWSYFPGDCRTCVRSGVLSGPTAAGSNQGWARLAFGCADNWRGGGGWRLGIFATRRIVRRGCFMAPLNLRVKTGALSGVGQELLSSASAIPDAPQPVTPAGADPLSTAIAAHVTSAVAPLVADRPAAKAEASGYAQALGAAARAYVGTDQPLGEQIDRQIPGVPASG</sequence>